<comment type="subcellular location">
    <subcellularLocation>
        <location evidence="1">Membrane</location>
        <topology evidence="1">Multi-pass membrane protein</topology>
    </subcellularLocation>
</comment>
<name>A0AAI9IC68_9BURK</name>
<sequence length="417" mass="46581">MQISSCRLPSLAVLLAFSSLGLVLPNLSNASLFLLVLLGIVTLFVYRHQTPGWQAQLPSMKVLFIVMALPALAVLIHQVGVGHFTFRDYDRPLRLAFFVMVFLAVWRVTDMALDWLPWAWMLACVLCFAKAWMITDGGSLPNSGSLGFMAGIAFSNAAMLIGTWLLLSLQLPMSTLQRGLRIVAIVLALGVTFMVKTRGTWLVLPFYAVFLILYLKQLSMMRKMLILLLPLVLVGVAMLSSDMVKHRIYDIGDDIQAYSDRSDRETSVGQRLQIWLGSWQLYREHPGFGVGREGFKPELHRLADKGEISNAVAELPHSHNGMLFQMALWGTGGLVAWVLTYLVPLVMFWRELGHADVKVRTYAAMGVALCLGYWVFDFTDVMFFWVILNGFYTINLAIFFCAIGRCKQASAGLPANA</sequence>
<dbReference type="RefSeq" id="WP_006464660.1">
    <property type="nucleotide sequence ID" value="NZ_AEEC02000026.1"/>
</dbReference>
<dbReference type="InterPro" id="IPR051533">
    <property type="entry name" value="WaaL-like"/>
</dbReference>
<evidence type="ECO:0000256" key="1">
    <source>
        <dbReference type="ARBA" id="ARBA00004141"/>
    </source>
</evidence>
<feature type="transmembrane region" description="Helical" evidence="5">
    <location>
        <begin position="31"/>
        <end position="48"/>
    </location>
</feature>
<dbReference type="Proteomes" id="UP000006772">
    <property type="component" value="Unassembled WGS sequence"/>
</dbReference>
<dbReference type="Pfam" id="PF04932">
    <property type="entry name" value="Wzy_C"/>
    <property type="match status" value="1"/>
</dbReference>
<gene>
    <name evidence="7" type="ORF">HFRIS_017047</name>
</gene>
<feature type="transmembrane region" description="Helical" evidence="5">
    <location>
        <begin position="179"/>
        <end position="195"/>
    </location>
</feature>
<feature type="transmembrane region" description="Helical" evidence="5">
    <location>
        <begin position="146"/>
        <end position="167"/>
    </location>
</feature>
<accession>A0AAI9IC68</accession>
<keyword evidence="4 5" id="KW-0472">Membrane</keyword>
<organism evidence="7 8">
    <name type="scientific">Herbaspirillum frisingense GSF30</name>
    <dbReference type="NCBI Taxonomy" id="864073"/>
    <lineage>
        <taxon>Bacteria</taxon>
        <taxon>Pseudomonadati</taxon>
        <taxon>Pseudomonadota</taxon>
        <taxon>Betaproteobacteria</taxon>
        <taxon>Burkholderiales</taxon>
        <taxon>Oxalobacteraceae</taxon>
        <taxon>Herbaspirillum</taxon>
    </lineage>
</organism>
<dbReference type="InterPro" id="IPR007016">
    <property type="entry name" value="O-antigen_ligase-rel_domated"/>
</dbReference>
<keyword evidence="2 5" id="KW-0812">Transmembrane</keyword>
<dbReference type="GO" id="GO:0016020">
    <property type="term" value="C:membrane"/>
    <property type="evidence" value="ECO:0007669"/>
    <property type="project" value="UniProtKB-SubCell"/>
</dbReference>
<protein>
    <submittedName>
        <fullName evidence="7">O-antigen polymerase</fullName>
    </submittedName>
</protein>
<evidence type="ECO:0000256" key="4">
    <source>
        <dbReference type="ARBA" id="ARBA00023136"/>
    </source>
</evidence>
<evidence type="ECO:0000256" key="5">
    <source>
        <dbReference type="SAM" id="Phobius"/>
    </source>
</evidence>
<feature type="transmembrane region" description="Helical" evidence="5">
    <location>
        <begin position="60"/>
        <end position="80"/>
    </location>
</feature>
<feature type="transmembrane region" description="Helical" evidence="5">
    <location>
        <begin position="382"/>
        <end position="403"/>
    </location>
</feature>
<evidence type="ECO:0000313" key="8">
    <source>
        <dbReference type="Proteomes" id="UP000006772"/>
    </source>
</evidence>
<proteinExistence type="predicted"/>
<reference evidence="7 8" key="1">
    <citation type="journal article" date="2013" name="Front. Microbiol.">
        <title>The genome of the endophytic bacterium H. frisingense GSF30(T) identifies diverse strategies in the Herbaspirillum genus to interact with plants.</title>
        <authorList>
            <person name="Straub D."/>
            <person name="Rothballer M."/>
            <person name="Hartmann A."/>
            <person name="Ludewig U."/>
        </authorList>
    </citation>
    <scope>NUCLEOTIDE SEQUENCE [LARGE SCALE GENOMIC DNA]</scope>
    <source>
        <strain evidence="7 8">GSF30</strain>
    </source>
</reference>
<evidence type="ECO:0000256" key="3">
    <source>
        <dbReference type="ARBA" id="ARBA00022989"/>
    </source>
</evidence>
<keyword evidence="3 5" id="KW-1133">Transmembrane helix</keyword>
<feature type="transmembrane region" description="Helical" evidence="5">
    <location>
        <begin position="326"/>
        <end position="347"/>
    </location>
</feature>
<comment type="caution">
    <text evidence="7">The sequence shown here is derived from an EMBL/GenBank/DDBJ whole genome shotgun (WGS) entry which is preliminary data.</text>
</comment>
<evidence type="ECO:0000256" key="2">
    <source>
        <dbReference type="ARBA" id="ARBA00022692"/>
    </source>
</evidence>
<evidence type="ECO:0000313" key="7">
    <source>
        <dbReference type="EMBL" id="EOA03497.1"/>
    </source>
</evidence>
<evidence type="ECO:0000259" key="6">
    <source>
        <dbReference type="Pfam" id="PF04932"/>
    </source>
</evidence>
<dbReference type="EMBL" id="AEEC02000026">
    <property type="protein sequence ID" value="EOA03497.1"/>
    <property type="molecule type" value="Genomic_DNA"/>
</dbReference>
<feature type="transmembrane region" description="Helical" evidence="5">
    <location>
        <begin position="115"/>
        <end position="134"/>
    </location>
</feature>
<feature type="transmembrane region" description="Helical" evidence="5">
    <location>
        <begin position="92"/>
        <end position="108"/>
    </location>
</feature>
<feature type="transmembrane region" description="Helical" evidence="5">
    <location>
        <begin position="359"/>
        <end position="376"/>
    </location>
</feature>
<dbReference type="AlphaFoldDB" id="A0AAI9IC68"/>
<feature type="transmembrane region" description="Helical" evidence="5">
    <location>
        <begin position="225"/>
        <end position="244"/>
    </location>
</feature>
<dbReference type="PANTHER" id="PTHR37422:SF13">
    <property type="entry name" value="LIPOPOLYSACCHARIDE BIOSYNTHESIS PROTEIN PA4999-RELATED"/>
    <property type="match status" value="1"/>
</dbReference>
<feature type="transmembrane region" description="Helical" evidence="5">
    <location>
        <begin position="201"/>
        <end position="218"/>
    </location>
</feature>
<dbReference type="PANTHER" id="PTHR37422">
    <property type="entry name" value="TEICHURONIC ACID BIOSYNTHESIS PROTEIN TUAE"/>
    <property type="match status" value="1"/>
</dbReference>
<feature type="domain" description="O-antigen ligase-related" evidence="6">
    <location>
        <begin position="184"/>
        <end position="338"/>
    </location>
</feature>